<dbReference type="PANTHER" id="PTHR35603">
    <property type="match status" value="1"/>
</dbReference>
<evidence type="ECO:0000313" key="6">
    <source>
        <dbReference type="Proteomes" id="UP001164472"/>
    </source>
</evidence>
<dbReference type="Pfam" id="PF05433">
    <property type="entry name" value="Rick_17kDa_Anti"/>
    <property type="match status" value="1"/>
</dbReference>
<keyword evidence="2" id="KW-0472">Membrane</keyword>
<dbReference type="InterPro" id="IPR051407">
    <property type="entry name" value="Bact_OM_lipoprot/Surf_antigen"/>
</dbReference>
<dbReference type="GO" id="GO:0019867">
    <property type="term" value="C:outer membrane"/>
    <property type="evidence" value="ECO:0007669"/>
    <property type="project" value="InterPro"/>
</dbReference>
<feature type="chain" id="PRO_5038519675" evidence="3">
    <location>
        <begin position="22"/>
        <end position="179"/>
    </location>
</feature>
<dbReference type="PANTHER" id="PTHR35603:SF2">
    <property type="entry name" value="OUTER MEMBRANE LIPOPROTEIN"/>
    <property type="match status" value="1"/>
</dbReference>
<keyword evidence="6" id="KW-1185">Reference proteome</keyword>
<organism evidence="5 6">
    <name type="scientific">Alkalimarinus sediminis</name>
    <dbReference type="NCBI Taxonomy" id="1632866"/>
    <lineage>
        <taxon>Bacteria</taxon>
        <taxon>Pseudomonadati</taxon>
        <taxon>Pseudomonadota</taxon>
        <taxon>Gammaproteobacteria</taxon>
        <taxon>Alteromonadales</taxon>
        <taxon>Alteromonadaceae</taxon>
        <taxon>Alkalimarinus</taxon>
    </lineage>
</organism>
<evidence type="ECO:0000256" key="1">
    <source>
        <dbReference type="ARBA" id="ARBA00004370"/>
    </source>
</evidence>
<dbReference type="KEGG" id="asem:NNL22_11900"/>
<dbReference type="InterPro" id="IPR008816">
    <property type="entry name" value="Gly_zipper_2TM_dom"/>
</dbReference>
<dbReference type="AlphaFoldDB" id="A0A9E8HFL4"/>
<gene>
    <name evidence="5" type="ORF">NNL22_11900</name>
</gene>
<name>A0A9E8HFL4_9ALTE</name>
<evidence type="ECO:0000256" key="3">
    <source>
        <dbReference type="SAM" id="SignalP"/>
    </source>
</evidence>
<comment type="subcellular location">
    <subcellularLocation>
        <location evidence="1">Membrane</location>
    </subcellularLocation>
</comment>
<evidence type="ECO:0000313" key="5">
    <source>
        <dbReference type="EMBL" id="UZW73740.1"/>
    </source>
</evidence>
<evidence type="ECO:0000256" key="2">
    <source>
        <dbReference type="ARBA" id="ARBA00023136"/>
    </source>
</evidence>
<feature type="signal peptide" evidence="3">
    <location>
        <begin position="1"/>
        <end position="21"/>
    </location>
</feature>
<evidence type="ECO:0000259" key="4">
    <source>
        <dbReference type="Pfam" id="PF05433"/>
    </source>
</evidence>
<feature type="domain" description="Glycine zipper 2TM" evidence="4">
    <location>
        <begin position="72"/>
        <end position="111"/>
    </location>
</feature>
<reference evidence="5" key="1">
    <citation type="submission" date="2022-07" db="EMBL/GenBank/DDBJ databases">
        <title>Alkalimarinus sp. nov., isolated from gut of a Alitta virens.</title>
        <authorList>
            <person name="Yang A.I."/>
            <person name="Shin N.-R."/>
        </authorList>
    </citation>
    <scope>NUCLEOTIDE SEQUENCE</scope>
    <source>
        <strain evidence="5">FA028</strain>
    </source>
</reference>
<keyword evidence="3" id="KW-0732">Signal</keyword>
<protein>
    <submittedName>
        <fullName evidence="5">Glycine zipper 2TM domain-containing protein</fullName>
    </submittedName>
</protein>
<dbReference type="EMBL" id="CP101527">
    <property type="protein sequence ID" value="UZW73740.1"/>
    <property type="molecule type" value="Genomic_DNA"/>
</dbReference>
<proteinExistence type="predicted"/>
<sequence length="179" mass="20036">MKKLILPTVIIAIAASPLATAKGGKHSNAKWAKVTDVEPITRTIERSIPREECWTERVRYEEPIEESRSYTGTILGGIIGGALGNAVGHKKKNKQIGTAVGAVLGASVGNDLSNRGYSGSRSKVSYRNERRCETHNETTYEEEVIGYHVWYRYHGDEYKTRMNRRPGDKIKVRVSVEPY</sequence>
<dbReference type="Proteomes" id="UP001164472">
    <property type="component" value="Chromosome"/>
</dbReference>
<dbReference type="RefSeq" id="WP_251809881.1">
    <property type="nucleotide sequence ID" value="NZ_CP101527.1"/>
</dbReference>
<accession>A0A9E8HFL4</accession>